<gene>
    <name evidence="1" type="ORF">KC01_LOCUS8775</name>
</gene>
<dbReference type="EMBL" id="OZ035835">
    <property type="protein sequence ID" value="CAL1577423.1"/>
    <property type="molecule type" value="Genomic_DNA"/>
</dbReference>
<sequence length="68" mass="7762">MYVYGRWGSCLLRRRGQNSKVSRAPPSTSLWDRPRLGEHSRQPLASLNNLLVPGRDPEARVVFCPSRL</sequence>
<organism evidence="1 2">
    <name type="scientific">Knipowitschia caucasica</name>
    <name type="common">Caucasian dwarf goby</name>
    <name type="synonym">Pomatoschistus caucasicus</name>
    <dbReference type="NCBI Taxonomy" id="637954"/>
    <lineage>
        <taxon>Eukaryota</taxon>
        <taxon>Metazoa</taxon>
        <taxon>Chordata</taxon>
        <taxon>Craniata</taxon>
        <taxon>Vertebrata</taxon>
        <taxon>Euteleostomi</taxon>
        <taxon>Actinopterygii</taxon>
        <taxon>Neopterygii</taxon>
        <taxon>Teleostei</taxon>
        <taxon>Neoteleostei</taxon>
        <taxon>Acanthomorphata</taxon>
        <taxon>Gobiaria</taxon>
        <taxon>Gobiiformes</taxon>
        <taxon>Gobioidei</taxon>
        <taxon>Gobiidae</taxon>
        <taxon>Gobiinae</taxon>
        <taxon>Knipowitschia</taxon>
    </lineage>
</organism>
<protein>
    <submittedName>
        <fullName evidence="1">Uncharacterized protein</fullName>
    </submittedName>
</protein>
<reference evidence="1 2" key="1">
    <citation type="submission" date="2024-04" db="EMBL/GenBank/DDBJ databases">
        <authorList>
            <person name="Waldvogel A.-M."/>
            <person name="Schoenle A."/>
        </authorList>
    </citation>
    <scope>NUCLEOTIDE SEQUENCE [LARGE SCALE GENOMIC DNA]</scope>
</reference>
<dbReference type="Proteomes" id="UP001497482">
    <property type="component" value="Chromosome 13"/>
</dbReference>
<dbReference type="AlphaFoldDB" id="A0AAV2JIA3"/>
<evidence type="ECO:0000313" key="1">
    <source>
        <dbReference type="EMBL" id="CAL1577423.1"/>
    </source>
</evidence>
<proteinExistence type="predicted"/>
<name>A0AAV2JIA3_KNICA</name>
<accession>A0AAV2JIA3</accession>
<evidence type="ECO:0000313" key="2">
    <source>
        <dbReference type="Proteomes" id="UP001497482"/>
    </source>
</evidence>
<keyword evidence="2" id="KW-1185">Reference proteome</keyword>